<protein>
    <submittedName>
        <fullName evidence="1">Uncharacterized protein</fullName>
    </submittedName>
</protein>
<gene>
    <name evidence="1" type="ORF">IAI61_17170</name>
</gene>
<comment type="caution">
    <text evidence="1">The sequence shown here is derived from an EMBL/GenBank/DDBJ whole genome shotgun (WGS) entry which is preliminary data.</text>
</comment>
<keyword evidence="2" id="KW-1185">Reference proteome</keyword>
<evidence type="ECO:0000313" key="2">
    <source>
        <dbReference type="Proteomes" id="UP001518989"/>
    </source>
</evidence>
<dbReference type="InterPro" id="IPR029044">
    <property type="entry name" value="Nucleotide-diphossugar_trans"/>
</dbReference>
<proteinExistence type="predicted"/>
<dbReference type="EMBL" id="JACTNG010000010">
    <property type="protein sequence ID" value="MBO1080778.1"/>
    <property type="molecule type" value="Genomic_DNA"/>
</dbReference>
<accession>A0ABS3KVY1</accession>
<name>A0ABS3KVY1_9PROT</name>
<organism evidence="1 2">
    <name type="scientific">Roseomonas haemaphysalidis</name>
    <dbReference type="NCBI Taxonomy" id="2768162"/>
    <lineage>
        <taxon>Bacteria</taxon>
        <taxon>Pseudomonadati</taxon>
        <taxon>Pseudomonadota</taxon>
        <taxon>Alphaproteobacteria</taxon>
        <taxon>Acetobacterales</taxon>
        <taxon>Roseomonadaceae</taxon>
        <taxon>Roseomonas</taxon>
    </lineage>
</organism>
<dbReference type="Proteomes" id="UP001518989">
    <property type="component" value="Unassembled WGS sequence"/>
</dbReference>
<dbReference type="RefSeq" id="WP_207418956.1">
    <property type="nucleotide sequence ID" value="NZ_CP061177.1"/>
</dbReference>
<evidence type="ECO:0000313" key="1">
    <source>
        <dbReference type="EMBL" id="MBO1080778.1"/>
    </source>
</evidence>
<reference evidence="1 2" key="1">
    <citation type="submission" date="2020-09" db="EMBL/GenBank/DDBJ databases">
        <title>Roseomonas.</title>
        <authorList>
            <person name="Zhu W."/>
        </authorList>
    </citation>
    <scope>NUCLEOTIDE SEQUENCE [LARGE SCALE GENOMIC DNA]</scope>
    <source>
        <strain evidence="1 2">573</strain>
    </source>
</reference>
<sequence length="294" mass="33665">MRLLKPERNIVLAQSADSENYFAMLRSTARINQMFCQRQDIEYICHHGIIRGFHPWQACYNRIFLLSNLIDLGFTGWYIHLDADAWVHNIGFDIRSYVAAQSGHSMIFADSWNRAPWDVNDGIFLAHCGHPDTQEIVRRWRAGAEAMDEATLRAARHWYDNDTPGDQELLHRVLRADDARLMAHVRHEPIQFMNTPSSDVFRQLLRVQQTDPVKRLEHIQHRVAIAMVRQDLPNEDPVAHYCNLARTLGLPLPREADGLAEIVADRSSLVNHLLSVLRELRPAPPSPPAGAPAR</sequence>
<dbReference type="SUPFAM" id="SSF53448">
    <property type="entry name" value="Nucleotide-diphospho-sugar transferases"/>
    <property type="match status" value="1"/>
</dbReference>